<dbReference type="EMBL" id="JBHTCA010000039">
    <property type="protein sequence ID" value="MFC7411638.1"/>
    <property type="molecule type" value="Genomic_DNA"/>
</dbReference>
<dbReference type="InterPro" id="IPR043502">
    <property type="entry name" value="DNA/RNA_pol_sf"/>
</dbReference>
<sequence>MHLQKTIPGFKSEPVRHQHALAKMTWLGRTPRRRHPHYEDAMSFGYEELDEWFGRGGFKVVNDRLGFFRVSDHWLHKMEGSVRTDDNYTKGYWFTDLVQGSRDKYLDRRWRTETRLLIVEGKILKAKKTLPSALASTDTRGKAARAPRAAKASKELRHVPVDLENLERLRKWLRFIKGEWDAGRAPHDLATEYPSLTVINRLYEFTSQIIRLAKTDVAGRGYIAQQYTESPSGRWYANEVNLQNASGLIKEAALEGKWEYDFSNCHFEIIRQMAAHYGYQCTAIAHYLNNKKSTRQAIASQAGISVEDAKVCLLAIMYGAKASAWHENAIPQQIGEEAAKRLYEVDLFRAIVKDVARARSVILKNWPRTANGSLTNAYGKAISGKEKKAQLLAHLIQGAEAKALMVAIEMHPNDLVLLQHDGFVATRKLYVPAIIKEVQRATGYTLELEEEQIQVNPDAHFLKHRIKIENSAKANGGAGYSGSIAS</sequence>
<protein>
    <recommendedName>
        <fullName evidence="3">DNA-directed DNA polymerase family A palm domain-containing protein</fullName>
    </recommendedName>
</protein>
<accession>A0ABW2QWC2</accession>
<gene>
    <name evidence="1" type="ORF">ACFQPB_22520</name>
</gene>
<evidence type="ECO:0008006" key="3">
    <source>
        <dbReference type="Google" id="ProtNLM"/>
    </source>
</evidence>
<evidence type="ECO:0000313" key="1">
    <source>
        <dbReference type="EMBL" id="MFC7411638.1"/>
    </source>
</evidence>
<evidence type="ECO:0000313" key="2">
    <source>
        <dbReference type="Proteomes" id="UP001596501"/>
    </source>
</evidence>
<organism evidence="1 2">
    <name type="scientific">Hydrogenophaga atypica</name>
    <dbReference type="NCBI Taxonomy" id="249409"/>
    <lineage>
        <taxon>Bacteria</taxon>
        <taxon>Pseudomonadati</taxon>
        <taxon>Pseudomonadota</taxon>
        <taxon>Betaproteobacteria</taxon>
        <taxon>Burkholderiales</taxon>
        <taxon>Comamonadaceae</taxon>
        <taxon>Hydrogenophaga</taxon>
    </lineage>
</organism>
<dbReference type="SUPFAM" id="SSF56672">
    <property type="entry name" value="DNA/RNA polymerases"/>
    <property type="match status" value="1"/>
</dbReference>
<reference evidence="2" key="1">
    <citation type="journal article" date="2019" name="Int. J. Syst. Evol. Microbiol.">
        <title>The Global Catalogue of Microorganisms (GCM) 10K type strain sequencing project: providing services to taxonomists for standard genome sequencing and annotation.</title>
        <authorList>
            <consortium name="The Broad Institute Genomics Platform"/>
            <consortium name="The Broad Institute Genome Sequencing Center for Infectious Disease"/>
            <person name="Wu L."/>
            <person name="Ma J."/>
        </authorList>
    </citation>
    <scope>NUCLEOTIDE SEQUENCE [LARGE SCALE GENOMIC DNA]</scope>
    <source>
        <strain evidence="2">CGMCC 1.12371</strain>
    </source>
</reference>
<name>A0ABW2QWC2_9BURK</name>
<proteinExistence type="predicted"/>
<comment type="caution">
    <text evidence="1">The sequence shown here is derived from an EMBL/GenBank/DDBJ whole genome shotgun (WGS) entry which is preliminary data.</text>
</comment>
<dbReference type="RefSeq" id="WP_382228331.1">
    <property type="nucleotide sequence ID" value="NZ_JBHTCA010000039.1"/>
</dbReference>
<dbReference type="Proteomes" id="UP001596501">
    <property type="component" value="Unassembled WGS sequence"/>
</dbReference>
<keyword evidence="2" id="KW-1185">Reference proteome</keyword>